<evidence type="ECO:0000313" key="2">
    <source>
        <dbReference type="EMBL" id="MCL1631165.1"/>
    </source>
</evidence>
<dbReference type="Pfam" id="PF00535">
    <property type="entry name" value="Glycos_transf_2"/>
    <property type="match status" value="1"/>
</dbReference>
<dbReference type="InterPro" id="IPR029044">
    <property type="entry name" value="Nucleotide-diphossugar_trans"/>
</dbReference>
<gene>
    <name evidence="2" type="ORF">M3N64_04285</name>
</gene>
<dbReference type="Proteomes" id="UP001203004">
    <property type="component" value="Unassembled WGS sequence"/>
</dbReference>
<evidence type="ECO:0000259" key="1">
    <source>
        <dbReference type="Pfam" id="PF00535"/>
    </source>
</evidence>
<proteinExistence type="predicted"/>
<dbReference type="RefSeq" id="WP_249098613.1">
    <property type="nucleotide sequence ID" value="NZ_JAMAST010000003.1"/>
</dbReference>
<reference evidence="2 3" key="1">
    <citation type="submission" date="2022-05" db="EMBL/GenBank/DDBJ databases">
        <title>Sporolactobacillus sp nov CPB3-1, isolated from tree bark (Mangifera indica L.).</title>
        <authorList>
            <person name="Phuengjayaem S."/>
            <person name="Tanasupawat S."/>
        </authorList>
    </citation>
    <scope>NUCLEOTIDE SEQUENCE [LARGE SCALE GENOMIC DNA]</scope>
    <source>
        <strain evidence="2 3">CPB3-1</strain>
    </source>
</reference>
<dbReference type="SUPFAM" id="SSF53448">
    <property type="entry name" value="Nucleotide-diphospho-sugar transferases"/>
    <property type="match status" value="1"/>
</dbReference>
<dbReference type="Gene3D" id="3.90.550.10">
    <property type="entry name" value="Spore Coat Polysaccharide Biosynthesis Protein SpsA, Chain A"/>
    <property type="match status" value="1"/>
</dbReference>
<keyword evidence="2" id="KW-0328">Glycosyltransferase</keyword>
<name>A0ABT0M9Z3_9BACL</name>
<protein>
    <submittedName>
        <fullName evidence="2">Glycosyltransferase</fullName>
        <ecNumber evidence="2">2.4.-.-</ecNumber>
    </submittedName>
</protein>
<dbReference type="GO" id="GO:0016757">
    <property type="term" value="F:glycosyltransferase activity"/>
    <property type="evidence" value="ECO:0007669"/>
    <property type="project" value="UniProtKB-KW"/>
</dbReference>
<sequence>MISILILSYNAPIFTKHTLTKLQQTKYVEFEVIVLDNNSNIPTKKMLIEMKKNGYIDKLILETENKLFAKGNNIAFQHCSPGSDYVLLLNSDIDIRDDTWLSKLFKIHKKGATAYGVCENNPVTRGDGFCFLIDKDLYAKYKLDEEFEWWWAVTKLQAQLLNNGFTVTAVRNFAELLHHYGGMSGQAWKTAKGMKIEGEKIKTWYDNAVSNPVIIDKISGEKNIYSPLSLTNVVAFLKNINKKIFK</sequence>
<dbReference type="EMBL" id="JAMAST010000003">
    <property type="protein sequence ID" value="MCL1631165.1"/>
    <property type="molecule type" value="Genomic_DNA"/>
</dbReference>
<accession>A0ABT0M9Z3</accession>
<keyword evidence="2" id="KW-0808">Transferase</keyword>
<dbReference type="EC" id="2.4.-.-" evidence="2"/>
<comment type="caution">
    <text evidence="2">The sequence shown here is derived from an EMBL/GenBank/DDBJ whole genome shotgun (WGS) entry which is preliminary data.</text>
</comment>
<organism evidence="2 3">
    <name type="scientific">Sporolactobacillus mangiferae</name>
    <dbReference type="NCBI Taxonomy" id="2940498"/>
    <lineage>
        <taxon>Bacteria</taxon>
        <taxon>Bacillati</taxon>
        <taxon>Bacillota</taxon>
        <taxon>Bacilli</taxon>
        <taxon>Bacillales</taxon>
        <taxon>Sporolactobacillaceae</taxon>
        <taxon>Sporolactobacillus</taxon>
    </lineage>
</organism>
<evidence type="ECO:0000313" key="3">
    <source>
        <dbReference type="Proteomes" id="UP001203004"/>
    </source>
</evidence>
<dbReference type="InterPro" id="IPR001173">
    <property type="entry name" value="Glyco_trans_2-like"/>
</dbReference>
<feature type="domain" description="Glycosyltransferase 2-like" evidence="1">
    <location>
        <begin position="3"/>
        <end position="113"/>
    </location>
</feature>
<keyword evidence="3" id="KW-1185">Reference proteome</keyword>